<dbReference type="STRING" id="634771.SAMN04488128_10833"/>
<dbReference type="InterPro" id="IPR015813">
    <property type="entry name" value="Pyrv/PenolPyrv_kinase-like_dom"/>
</dbReference>
<dbReference type="EMBL" id="FUWZ01000008">
    <property type="protein sequence ID" value="SKA46804.1"/>
    <property type="molecule type" value="Genomic_DNA"/>
</dbReference>
<evidence type="ECO:0000313" key="2">
    <source>
        <dbReference type="Proteomes" id="UP000190367"/>
    </source>
</evidence>
<dbReference type="Pfam" id="PF13714">
    <property type="entry name" value="PEP_mutase"/>
    <property type="match status" value="1"/>
</dbReference>
<protein>
    <submittedName>
        <fullName evidence="1">2-Methylisocitrate lyase, PEP mutase family</fullName>
    </submittedName>
</protein>
<keyword evidence="1" id="KW-0456">Lyase</keyword>
<dbReference type="Proteomes" id="UP000190367">
    <property type="component" value="Unassembled WGS sequence"/>
</dbReference>
<dbReference type="Gene3D" id="3.20.20.60">
    <property type="entry name" value="Phosphoenolpyruvate-binding domains"/>
    <property type="match status" value="1"/>
</dbReference>
<organism evidence="1 2">
    <name type="scientific">Chitinophaga eiseniae</name>
    <dbReference type="NCBI Taxonomy" id="634771"/>
    <lineage>
        <taxon>Bacteria</taxon>
        <taxon>Pseudomonadati</taxon>
        <taxon>Bacteroidota</taxon>
        <taxon>Chitinophagia</taxon>
        <taxon>Chitinophagales</taxon>
        <taxon>Chitinophagaceae</taxon>
        <taxon>Chitinophaga</taxon>
    </lineage>
</organism>
<dbReference type="RefSeq" id="WP_159456253.1">
    <property type="nucleotide sequence ID" value="NZ_FUWZ01000008.1"/>
</dbReference>
<name>A0A1T4U2B0_9BACT</name>
<dbReference type="InterPro" id="IPR040442">
    <property type="entry name" value="Pyrv_kinase-like_dom_sf"/>
</dbReference>
<dbReference type="PANTHER" id="PTHR42905">
    <property type="entry name" value="PHOSPHOENOLPYRUVATE CARBOXYLASE"/>
    <property type="match status" value="1"/>
</dbReference>
<gene>
    <name evidence="1" type="ORF">SAMN04488128_10833</name>
</gene>
<keyword evidence="2" id="KW-1185">Reference proteome</keyword>
<dbReference type="SUPFAM" id="SSF51621">
    <property type="entry name" value="Phosphoenolpyruvate/pyruvate domain"/>
    <property type="match status" value="1"/>
</dbReference>
<reference evidence="2" key="1">
    <citation type="submission" date="2017-02" db="EMBL/GenBank/DDBJ databases">
        <authorList>
            <person name="Varghese N."/>
            <person name="Submissions S."/>
        </authorList>
    </citation>
    <scope>NUCLEOTIDE SEQUENCE [LARGE SCALE GENOMIC DNA]</scope>
    <source>
        <strain evidence="2">DSM 22224</strain>
    </source>
</reference>
<dbReference type="OrthoDB" id="9780430at2"/>
<evidence type="ECO:0000313" key="1">
    <source>
        <dbReference type="EMBL" id="SKA46804.1"/>
    </source>
</evidence>
<dbReference type="GO" id="GO:0016829">
    <property type="term" value="F:lyase activity"/>
    <property type="evidence" value="ECO:0007669"/>
    <property type="project" value="UniProtKB-KW"/>
</dbReference>
<dbReference type="CDD" id="cd00377">
    <property type="entry name" value="ICL_PEPM"/>
    <property type="match status" value="1"/>
</dbReference>
<accession>A0A1T4U2B0</accession>
<dbReference type="InterPro" id="IPR039556">
    <property type="entry name" value="ICL/PEPM"/>
</dbReference>
<dbReference type="PANTHER" id="PTHR42905:SF16">
    <property type="entry name" value="CARBOXYPHOSPHONOENOLPYRUVATE PHOSPHONOMUTASE-LIKE PROTEIN (AFU_ORTHOLOGUE AFUA_5G07230)"/>
    <property type="match status" value="1"/>
</dbReference>
<dbReference type="AlphaFoldDB" id="A0A1T4U2B0"/>
<sequence>MSAFERFKQLHHQDTPLLLSNVWDVASALVMQEKGIKAIATSSSAIADTLGYADGQNISFGELLHVIRRIVASVQVPVSADIEAGYSDTLEGLLANIDQLVEAGVAGINLEDSAPSGTRALLPADDFVKKITAIKSHLAAKGQHLFINARTDTFLLDVPGKLEETFKRARLYEHAGADSLFVPFIKDAADIQAVVAATKLPVNVLAMKGLPGLDELTSLGVKRISTGGSMYWAQKKALGARLEQVMTDGNFESIF</sequence>
<proteinExistence type="predicted"/>